<name>A0A553HLE7_9PEZI</name>
<protein>
    <submittedName>
        <fullName evidence="2">Uncharacterized protein</fullName>
    </submittedName>
</protein>
<feature type="region of interest" description="Disordered" evidence="1">
    <location>
        <begin position="97"/>
        <end position="125"/>
    </location>
</feature>
<feature type="compositionally biased region" description="Low complexity" evidence="1">
    <location>
        <begin position="11"/>
        <end position="24"/>
    </location>
</feature>
<dbReference type="OrthoDB" id="5336357at2759"/>
<proteinExistence type="predicted"/>
<comment type="caution">
    <text evidence="2">The sequence shown here is derived from an EMBL/GenBank/DDBJ whole genome shotgun (WGS) entry which is preliminary data.</text>
</comment>
<keyword evidence="3" id="KW-1185">Reference proteome</keyword>
<dbReference type="EMBL" id="VFLP01000080">
    <property type="protein sequence ID" value="TRX88784.1"/>
    <property type="molecule type" value="Genomic_DNA"/>
</dbReference>
<gene>
    <name evidence="2" type="ORF">FHL15_010354</name>
</gene>
<dbReference type="Proteomes" id="UP000319160">
    <property type="component" value="Unassembled WGS sequence"/>
</dbReference>
<evidence type="ECO:0000256" key="1">
    <source>
        <dbReference type="SAM" id="MobiDB-lite"/>
    </source>
</evidence>
<feature type="region of interest" description="Disordered" evidence="1">
    <location>
        <begin position="1"/>
        <end position="33"/>
    </location>
</feature>
<evidence type="ECO:0000313" key="3">
    <source>
        <dbReference type="Proteomes" id="UP000319160"/>
    </source>
</evidence>
<evidence type="ECO:0000313" key="2">
    <source>
        <dbReference type="EMBL" id="TRX88784.1"/>
    </source>
</evidence>
<accession>A0A553HLE7</accession>
<dbReference type="STRING" id="2512241.A0A553HLE7"/>
<dbReference type="AlphaFoldDB" id="A0A553HLE7"/>
<reference evidence="3" key="1">
    <citation type="submission" date="2019-06" db="EMBL/GenBank/DDBJ databases">
        <title>Draft genome sequence of the griseofulvin-producing fungus Xylaria cubensis strain G536.</title>
        <authorList>
            <person name="Mead M.E."/>
            <person name="Raja H.A."/>
            <person name="Steenwyk J.L."/>
            <person name="Knowles S.L."/>
            <person name="Oberlies N.H."/>
            <person name="Rokas A."/>
        </authorList>
    </citation>
    <scope>NUCLEOTIDE SEQUENCE [LARGE SCALE GENOMIC DNA]</scope>
    <source>
        <strain evidence="3">G536</strain>
    </source>
</reference>
<organism evidence="2 3">
    <name type="scientific">Xylaria flabelliformis</name>
    <dbReference type="NCBI Taxonomy" id="2512241"/>
    <lineage>
        <taxon>Eukaryota</taxon>
        <taxon>Fungi</taxon>
        <taxon>Dikarya</taxon>
        <taxon>Ascomycota</taxon>
        <taxon>Pezizomycotina</taxon>
        <taxon>Sordariomycetes</taxon>
        <taxon>Xylariomycetidae</taxon>
        <taxon>Xylariales</taxon>
        <taxon>Xylariaceae</taxon>
        <taxon>Xylaria</taxon>
    </lineage>
</organism>
<sequence length="234" mass="25363">MQLKRKRSESELSTSTTSTSNSPSRFGFISPQSTDVSMDTDSFAFTANFPVSPLFRFGNKNINFPRVPGRTMKRFRDNRPSENEVHQRTINMLYAAQRQQDQPQPHDTRPLQPVAAQPGPSSHQTNLHSFWNLPSRPSAPPAACLPPTTTDAPTECEDCGLNLGGDGDCMMDVDDVSGAGGASCGACGKYVCSHCSITNIGEQRRCLGCAGTTTRTGGAVRANPWARSMSSWLC</sequence>